<keyword evidence="1" id="KW-0304">Gas vesicle</keyword>
<dbReference type="STRING" id="33903.AQJ43_36185"/>
<dbReference type="PANTHER" id="PTHR36852:SF1">
    <property type="entry name" value="PROTEIN GVPL 2"/>
    <property type="match status" value="1"/>
</dbReference>
<dbReference type="GO" id="GO:0031411">
    <property type="term" value="C:gas vesicle"/>
    <property type="evidence" value="ECO:0007669"/>
    <property type="project" value="UniProtKB-SubCell"/>
</dbReference>
<dbReference type="OMA" id="RPDYEAN"/>
<dbReference type="InterPro" id="IPR009430">
    <property type="entry name" value="GvpL/GvpF"/>
</dbReference>
<name>A0A4D4N046_STRAX</name>
<dbReference type="Pfam" id="PF06386">
    <property type="entry name" value="GvpL_GvpF"/>
    <property type="match status" value="1"/>
</dbReference>
<comment type="subcellular location">
    <subcellularLocation>
        <location evidence="2">Gas vesicle</location>
    </subcellularLocation>
</comment>
<organism evidence="4 5">
    <name type="scientific">Streptomyces avermitilis</name>
    <dbReference type="NCBI Taxonomy" id="33903"/>
    <lineage>
        <taxon>Bacteria</taxon>
        <taxon>Bacillati</taxon>
        <taxon>Actinomycetota</taxon>
        <taxon>Actinomycetes</taxon>
        <taxon>Kitasatosporales</taxon>
        <taxon>Streptomycetaceae</taxon>
        <taxon>Streptomyces</taxon>
    </lineage>
</organism>
<comment type="similarity">
    <text evidence="3">Belongs to the gas vesicle GvpF/GvpL family.</text>
</comment>
<dbReference type="GO" id="GO:0031412">
    <property type="term" value="P:gas vesicle organization"/>
    <property type="evidence" value="ECO:0007669"/>
    <property type="project" value="InterPro"/>
</dbReference>
<dbReference type="Proteomes" id="UP000299211">
    <property type="component" value="Unassembled WGS sequence"/>
</dbReference>
<gene>
    <name evidence="4" type="ORF">SAV31267_072280</name>
</gene>
<evidence type="ECO:0000256" key="3">
    <source>
        <dbReference type="ARBA" id="ARBA00035643"/>
    </source>
</evidence>
<proteinExistence type="inferred from homology"/>
<comment type="caution">
    <text evidence="4">The sequence shown here is derived from an EMBL/GenBank/DDBJ whole genome shotgun (WGS) entry which is preliminary data.</text>
</comment>
<evidence type="ECO:0000313" key="5">
    <source>
        <dbReference type="Proteomes" id="UP000299211"/>
    </source>
</evidence>
<dbReference type="PANTHER" id="PTHR36852">
    <property type="entry name" value="PROTEIN GVPL 2"/>
    <property type="match status" value="1"/>
</dbReference>
<dbReference type="GeneID" id="41539447"/>
<dbReference type="EMBL" id="BJHY01000001">
    <property type="protein sequence ID" value="GDY77743.1"/>
    <property type="molecule type" value="Genomic_DNA"/>
</dbReference>
<evidence type="ECO:0000256" key="1">
    <source>
        <dbReference type="ARBA" id="ARBA00022987"/>
    </source>
</evidence>
<sequence>MTAEGVYVYAIVRAGRPLPTGAGGVGSPAAPLRTIRQGRLAAVVSEAPPKLRARRRDLLAHQELLLRLSAEGPVLPMRFGMVAPDEETVRGRLAADEADHVAALERLSDGVEINVKALPAQNALADLVAEDKKVRRLRDEARRRPGYEASLRLGEAVTTALQSRAAEAGRRILRELTPLARAVAPGPDVQGCVLNVSFLVSRGDSDDFHRVAERFADRHRTHVELRLAGPLPCYSFVSAEAPHARTAGV</sequence>
<reference evidence="4 5" key="1">
    <citation type="submission" date="2019-04" db="EMBL/GenBank/DDBJ databases">
        <title>Draft genome sequences of Streptomyces avermitilis ATCC 31267.</title>
        <authorList>
            <person name="Komaki H."/>
            <person name="Tamura T."/>
            <person name="Hosoyama A."/>
        </authorList>
    </citation>
    <scope>NUCLEOTIDE SEQUENCE [LARGE SCALE GENOMIC DNA]</scope>
    <source>
        <strain evidence="4 5">ATCC 31267</strain>
    </source>
</reference>
<dbReference type="RefSeq" id="WP_010983792.1">
    <property type="nucleotide sequence ID" value="NZ_BAABTN010000088.1"/>
</dbReference>
<protein>
    <submittedName>
        <fullName evidence="4">Gas vesicle protein</fullName>
    </submittedName>
</protein>
<accession>A0A4D4N046</accession>
<dbReference type="AlphaFoldDB" id="A0A4D4N046"/>
<evidence type="ECO:0000313" key="4">
    <source>
        <dbReference type="EMBL" id="GDY77743.1"/>
    </source>
</evidence>
<evidence type="ECO:0000256" key="2">
    <source>
        <dbReference type="ARBA" id="ARBA00035108"/>
    </source>
</evidence>